<feature type="compositionally biased region" description="Low complexity" evidence="1">
    <location>
        <begin position="258"/>
        <end position="275"/>
    </location>
</feature>
<organism evidence="2 3">
    <name type="scientific">Ustilaginoidea virens</name>
    <name type="common">Rice false smut fungus</name>
    <name type="synonym">Villosiclava virens</name>
    <dbReference type="NCBI Taxonomy" id="1159556"/>
    <lineage>
        <taxon>Eukaryota</taxon>
        <taxon>Fungi</taxon>
        <taxon>Dikarya</taxon>
        <taxon>Ascomycota</taxon>
        <taxon>Pezizomycotina</taxon>
        <taxon>Sordariomycetes</taxon>
        <taxon>Hypocreomycetidae</taxon>
        <taxon>Hypocreales</taxon>
        <taxon>Clavicipitaceae</taxon>
        <taxon>Ustilaginoidea</taxon>
    </lineage>
</organism>
<accession>A0A1B5KWU2</accession>
<feature type="region of interest" description="Disordered" evidence="1">
    <location>
        <begin position="50"/>
        <end position="108"/>
    </location>
</feature>
<dbReference type="Proteomes" id="UP000054053">
    <property type="component" value="Unassembled WGS sequence"/>
</dbReference>
<evidence type="ECO:0000256" key="1">
    <source>
        <dbReference type="SAM" id="MobiDB-lite"/>
    </source>
</evidence>
<dbReference type="EMBL" id="BBTG02000008">
    <property type="protein sequence ID" value="GAO15502.1"/>
    <property type="molecule type" value="Genomic_DNA"/>
</dbReference>
<protein>
    <submittedName>
        <fullName evidence="2">Uncharacterized protein</fullName>
    </submittedName>
</protein>
<dbReference type="AlphaFoldDB" id="A0A1B5KWU2"/>
<comment type="caution">
    <text evidence="2">The sequence shown here is derived from an EMBL/GenBank/DDBJ whole genome shotgun (WGS) entry which is preliminary data.</text>
</comment>
<gene>
    <name evidence="2" type="ORF">UVI_02020840</name>
</gene>
<name>A0A1B5KWU2_USTVR</name>
<reference evidence="3" key="1">
    <citation type="journal article" date="2016" name="Genome Announc.">
        <title>Genome sequence of Ustilaginoidea virens IPU010, a rice pathogenic fungus causing false smut.</title>
        <authorList>
            <person name="Kumagai T."/>
            <person name="Ishii T."/>
            <person name="Terai G."/>
            <person name="Umemura M."/>
            <person name="Machida M."/>
            <person name="Asai K."/>
        </authorList>
    </citation>
    <scope>NUCLEOTIDE SEQUENCE [LARGE SCALE GENOMIC DNA]</scope>
    <source>
        <strain evidence="3">IPU010</strain>
    </source>
</reference>
<evidence type="ECO:0000313" key="2">
    <source>
        <dbReference type="EMBL" id="GAO15502.1"/>
    </source>
</evidence>
<proteinExistence type="predicted"/>
<evidence type="ECO:0000313" key="3">
    <source>
        <dbReference type="Proteomes" id="UP000054053"/>
    </source>
</evidence>
<sequence length="329" mass="35805">MCPHCGCEFATTVLLQDHARSRPCGKYTTTDVQALIPALKTFYDGIDRGAKGARGGPSAENRNGAREGEKQRRTSYVGSTTPVSGASSPRDADAKANNPYAHLSPEERANFEAEMRQVEEKYGGAMSLAMSLPPEKRIPELNRVKNMLTSKQSLTRKKYGIRLRERRPKAEIDAERSRLMSLSLETPPMETRVEPWDRTNALQGGSALKRLRSNNQGERIITSPPADPGSAAELPRKMPGKDGDKSRDSARFSQQKHPTPSSASTQAASSNATPTRAIGEPRSNPSGGGPRTSAGTRNDPMQLDDLTDESSDSEDEDDDIPAFLPPKTQ</sequence>
<feature type="region of interest" description="Disordered" evidence="1">
    <location>
        <begin position="172"/>
        <end position="329"/>
    </location>
</feature>
<feature type="compositionally biased region" description="Basic and acidic residues" evidence="1">
    <location>
        <begin position="234"/>
        <end position="250"/>
    </location>
</feature>
<feature type="compositionally biased region" description="Basic and acidic residues" evidence="1">
    <location>
        <begin position="63"/>
        <end position="72"/>
    </location>
</feature>
<feature type="compositionally biased region" description="Polar residues" evidence="1">
    <location>
        <begin position="74"/>
        <end position="87"/>
    </location>
</feature>
<feature type="compositionally biased region" description="Acidic residues" evidence="1">
    <location>
        <begin position="305"/>
        <end position="320"/>
    </location>
</feature>